<dbReference type="EMBL" id="QRDX01000008">
    <property type="protein sequence ID" value="RED45629.1"/>
    <property type="molecule type" value="Genomic_DNA"/>
</dbReference>
<evidence type="ECO:0000313" key="1">
    <source>
        <dbReference type="EMBL" id="RED45629.1"/>
    </source>
</evidence>
<evidence type="ECO:0000313" key="2">
    <source>
        <dbReference type="Proteomes" id="UP000256629"/>
    </source>
</evidence>
<comment type="caution">
    <text evidence="1">The sequence shown here is derived from an EMBL/GenBank/DDBJ whole genome shotgun (WGS) entry which is preliminary data.</text>
</comment>
<gene>
    <name evidence="1" type="ORF">DFQ02_1087</name>
</gene>
<dbReference type="AlphaFoldDB" id="A0A3D9H827"/>
<name>A0A3D9H827_9FLAO</name>
<reference evidence="1 2" key="1">
    <citation type="submission" date="2018-07" db="EMBL/GenBank/DDBJ databases">
        <title>Genomic Encyclopedia of Type Strains, Phase III (KMG-III): the genomes of soil and plant-associated and newly described type strains.</title>
        <authorList>
            <person name="Whitman W."/>
        </authorList>
    </citation>
    <scope>NUCLEOTIDE SEQUENCE [LARGE SCALE GENOMIC DNA]</scope>
    <source>
        <strain evidence="1 2">CECT 8487</strain>
    </source>
</reference>
<dbReference type="Proteomes" id="UP000256629">
    <property type="component" value="Unassembled WGS sequence"/>
</dbReference>
<proteinExistence type="predicted"/>
<sequence>MTLIKVQISQVLLITSVFIISLSFNRTFAQSEKSYKIIYDKSFKLDSVFLANSNKSCKEKYLKIKSNIIKIYYECPIIMDNDSISLKINDKVCFDSNPLMLANYDFPKLLCEIEANVLEKDNSFVIEIFNYKIKTDFSIRDSSSYESVNIKFIPNKNNIEKSYFIIKLRKYDIHKLSKIKYCSNLIDKRSNGLK</sequence>
<accession>A0A3D9H827</accession>
<organism evidence="1 2">
    <name type="scientific">Seonamhaeicola aphaedonensis</name>
    <dbReference type="NCBI Taxonomy" id="1461338"/>
    <lineage>
        <taxon>Bacteria</taxon>
        <taxon>Pseudomonadati</taxon>
        <taxon>Bacteroidota</taxon>
        <taxon>Flavobacteriia</taxon>
        <taxon>Flavobacteriales</taxon>
        <taxon>Flavobacteriaceae</taxon>
    </lineage>
</organism>
<keyword evidence="2" id="KW-1185">Reference proteome</keyword>
<protein>
    <submittedName>
        <fullName evidence="1">Uncharacterized protein</fullName>
    </submittedName>
</protein>